<feature type="transmembrane region" description="Helical" evidence="2">
    <location>
        <begin position="51"/>
        <end position="73"/>
    </location>
</feature>
<feature type="transmembrane region" description="Helical" evidence="2">
    <location>
        <begin position="116"/>
        <end position="134"/>
    </location>
</feature>
<feature type="transmembrane region" description="Helical" evidence="2">
    <location>
        <begin position="164"/>
        <end position="185"/>
    </location>
</feature>
<dbReference type="EMBL" id="ABCS01000022">
    <property type="protein sequence ID" value="EDM79171.1"/>
    <property type="molecule type" value="Genomic_DNA"/>
</dbReference>
<keyword evidence="2" id="KW-1133">Transmembrane helix</keyword>
<keyword evidence="4" id="KW-1185">Reference proteome</keyword>
<keyword evidence="2" id="KW-0812">Transmembrane</keyword>
<evidence type="ECO:0000256" key="2">
    <source>
        <dbReference type="SAM" id="Phobius"/>
    </source>
</evidence>
<dbReference type="RefSeq" id="WP_006971700.1">
    <property type="nucleotide sequence ID" value="NZ_ABCS01000022.1"/>
</dbReference>
<evidence type="ECO:0000313" key="4">
    <source>
        <dbReference type="Proteomes" id="UP000005801"/>
    </source>
</evidence>
<proteinExistence type="predicted"/>
<protein>
    <submittedName>
        <fullName evidence="3">Uncharacterized protein</fullName>
    </submittedName>
</protein>
<sequence>MSPSNDRADEDEPSPFDTQPGPEVEAIRDQIELIQRMVDQSRQVRAQTGHIYLGAGVAFLLAALVDGIGYLWWDPAWSWLGWPIAGAFAGLYSAVAGPRQAERQPRLSYAPRIEGVTWLTASVVIWTYVILSLIQAGEPPALMFPVTGLMVTLPLAVSGALYRYWPLTAGAIVFFVVAVATAFMGDVAQRLGFALAMLLGYVLPGLAILRGAMFEFR</sequence>
<name>A6G4Q1_9BACT</name>
<accession>A6G4Q1</accession>
<evidence type="ECO:0000313" key="3">
    <source>
        <dbReference type="EMBL" id="EDM79171.1"/>
    </source>
</evidence>
<gene>
    <name evidence="3" type="ORF">PPSIR1_27433</name>
</gene>
<dbReference type="Proteomes" id="UP000005801">
    <property type="component" value="Unassembled WGS sequence"/>
</dbReference>
<dbReference type="STRING" id="391625.PPSIR1_27433"/>
<feature type="region of interest" description="Disordered" evidence="1">
    <location>
        <begin position="1"/>
        <end position="22"/>
    </location>
</feature>
<evidence type="ECO:0000256" key="1">
    <source>
        <dbReference type="SAM" id="MobiDB-lite"/>
    </source>
</evidence>
<feature type="transmembrane region" description="Helical" evidence="2">
    <location>
        <begin position="191"/>
        <end position="209"/>
    </location>
</feature>
<comment type="caution">
    <text evidence="3">The sequence shown here is derived from an EMBL/GenBank/DDBJ whole genome shotgun (WGS) entry which is preliminary data.</text>
</comment>
<feature type="transmembrane region" description="Helical" evidence="2">
    <location>
        <begin position="79"/>
        <end position="95"/>
    </location>
</feature>
<dbReference type="AlphaFoldDB" id="A6G4Q1"/>
<keyword evidence="2" id="KW-0472">Membrane</keyword>
<reference evidence="3 4" key="1">
    <citation type="submission" date="2007-06" db="EMBL/GenBank/DDBJ databases">
        <authorList>
            <person name="Shimkets L."/>
            <person name="Ferriera S."/>
            <person name="Johnson J."/>
            <person name="Kravitz S."/>
            <person name="Beeson K."/>
            <person name="Sutton G."/>
            <person name="Rogers Y.-H."/>
            <person name="Friedman R."/>
            <person name="Frazier M."/>
            <person name="Venter J.C."/>
        </authorList>
    </citation>
    <scope>NUCLEOTIDE SEQUENCE [LARGE SCALE GENOMIC DNA]</scope>
    <source>
        <strain evidence="3 4">SIR-1</strain>
    </source>
</reference>
<organism evidence="3 4">
    <name type="scientific">Plesiocystis pacifica SIR-1</name>
    <dbReference type="NCBI Taxonomy" id="391625"/>
    <lineage>
        <taxon>Bacteria</taxon>
        <taxon>Pseudomonadati</taxon>
        <taxon>Myxococcota</taxon>
        <taxon>Polyangia</taxon>
        <taxon>Nannocystales</taxon>
        <taxon>Nannocystaceae</taxon>
        <taxon>Plesiocystis</taxon>
    </lineage>
</organism>